<evidence type="ECO:0000256" key="2">
    <source>
        <dbReference type="SAM" id="SignalP"/>
    </source>
</evidence>
<feature type="chain" id="PRO_5005296527" description="Transmembrane protein" evidence="2">
    <location>
        <begin position="27"/>
        <end position="125"/>
    </location>
</feature>
<organism evidence="3 4">
    <name type="scientific">Beta vulgaris subsp. vulgaris</name>
    <name type="common">Beet</name>
    <dbReference type="NCBI Taxonomy" id="3555"/>
    <lineage>
        <taxon>Eukaryota</taxon>
        <taxon>Viridiplantae</taxon>
        <taxon>Streptophyta</taxon>
        <taxon>Embryophyta</taxon>
        <taxon>Tracheophyta</taxon>
        <taxon>Spermatophyta</taxon>
        <taxon>Magnoliopsida</taxon>
        <taxon>eudicotyledons</taxon>
        <taxon>Gunneridae</taxon>
        <taxon>Pentapetalae</taxon>
        <taxon>Caryophyllales</taxon>
        <taxon>Chenopodiaceae</taxon>
        <taxon>Betoideae</taxon>
        <taxon>Beta</taxon>
    </lineage>
</organism>
<keyword evidence="4" id="KW-1185">Reference proteome</keyword>
<evidence type="ECO:0000313" key="4">
    <source>
        <dbReference type="Proteomes" id="UP000035740"/>
    </source>
</evidence>
<protein>
    <recommendedName>
        <fullName evidence="5">Transmembrane protein</fullName>
    </recommendedName>
</protein>
<evidence type="ECO:0008006" key="5">
    <source>
        <dbReference type="Google" id="ProtNLM"/>
    </source>
</evidence>
<accession>A0A0J8DSL9</accession>
<dbReference type="Gramene" id="KMS93740">
    <property type="protein sequence ID" value="KMS93740"/>
    <property type="gene ID" value="BVRB_028440"/>
</dbReference>
<name>A0A0J8DSL9_BETVV</name>
<reference evidence="3 4" key="1">
    <citation type="journal article" date="2014" name="Nature">
        <title>The genome of the recently domesticated crop plant sugar beet (Beta vulgaris).</title>
        <authorList>
            <person name="Dohm J.C."/>
            <person name="Minoche A.E."/>
            <person name="Holtgrawe D."/>
            <person name="Capella-Gutierrez S."/>
            <person name="Zakrzewski F."/>
            <person name="Tafer H."/>
            <person name="Rupp O."/>
            <person name="Sorensen T.R."/>
            <person name="Stracke R."/>
            <person name="Reinhardt R."/>
            <person name="Goesmann A."/>
            <person name="Kraft T."/>
            <person name="Schulz B."/>
            <person name="Stadler P.F."/>
            <person name="Schmidt T."/>
            <person name="Gabaldon T."/>
            <person name="Lehrach H."/>
            <person name="Weisshaar B."/>
            <person name="Himmelbauer H."/>
        </authorList>
    </citation>
    <scope>NUCLEOTIDE SEQUENCE [LARGE SCALE GENOMIC DNA]</scope>
    <source>
        <tissue evidence="3">Taproot</tissue>
    </source>
</reference>
<gene>
    <name evidence="3" type="ORF">BVRB_028440</name>
</gene>
<feature type="transmembrane region" description="Helical" evidence="1">
    <location>
        <begin position="75"/>
        <end position="95"/>
    </location>
</feature>
<evidence type="ECO:0000256" key="1">
    <source>
        <dbReference type="SAM" id="Phobius"/>
    </source>
</evidence>
<dbReference type="AlphaFoldDB" id="A0A0J8DSL9"/>
<sequence length="125" mass="13911">MINFQPARLVVFVLVLIAAFAACSHATVSISKSPLTVTRRNFSPSFLDKLHQQSSSALHLTSRNPDALFPKLLKIFMMAVGFPCLLCCWACFLFLPAPISGVLAKIGYFLFIVLNRVLRKVEQLL</sequence>
<feature type="signal peptide" evidence="2">
    <location>
        <begin position="1"/>
        <end position="26"/>
    </location>
</feature>
<keyword evidence="2" id="KW-0732">Signal</keyword>
<keyword evidence="1" id="KW-0472">Membrane</keyword>
<evidence type="ECO:0000313" key="3">
    <source>
        <dbReference type="EMBL" id="KMS93740.1"/>
    </source>
</evidence>
<dbReference type="Proteomes" id="UP000035740">
    <property type="component" value="Unassembled WGS sequence"/>
</dbReference>
<keyword evidence="1" id="KW-1133">Transmembrane helix</keyword>
<dbReference type="EMBL" id="KQ099484">
    <property type="protein sequence ID" value="KMS93740.1"/>
    <property type="molecule type" value="Genomic_DNA"/>
</dbReference>
<keyword evidence="1" id="KW-0812">Transmembrane</keyword>
<proteinExistence type="predicted"/>